<reference evidence="3" key="1">
    <citation type="submission" date="2022-11" db="UniProtKB">
        <authorList>
            <consortium name="WormBaseParasite"/>
        </authorList>
    </citation>
    <scope>IDENTIFICATION</scope>
</reference>
<keyword evidence="2" id="KW-1185">Reference proteome</keyword>
<sequence length="181" mass="19641">MTDQIHQIRAEPAGYCPEPACAPTDSSPRRAFAAAAMLAGVEKQFEWVRYRLIAVVWPGGGALATSSASTRLLVSCRRPRQSCGNPSGRLWSSARPAPNAIDRWAGARSTQRTHLPASASKRVGAERGEPSGRDRRLPTDRFIGDDDGVLDELSALIVVAKMSARARAGDSREHRPLRTVR</sequence>
<dbReference type="Proteomes" id="UP000887566">
    <property type="component" value="Unplaced"/>
</dbReference>
<organism evidence="2 3">
    <name type="scientific">Plectus sambesii</name>
    <dbReference type="NCBI Taxonomy" id="2011161"/>
    <lineage>
        <taxon>Eukaryota</taxon>
        <taxon>Metazoa</taxon>
        <taxon>Ecdysozoa</taxon>
        <taxon>Nematoda</taxon>
        <taxon>Chromadorea</taxon>
        <taxon>Plectida</taxon>
        <taxon>Plectina</taxon>
        <taxon>Plectoidea</taxon>
        <taxon>Plectidae</taxon>
        <taxon>Plectus</taxon>
    </lineage>
</organism>
<name>A0A914V3J1_9BILA</name>
<dbReference type="AlphaFoldDB" id="A0A914V3J1"/>
<feature type="region of interest" description="Disordered" evidence="1">
    <location>
        <begin position="107"/>
        <end position="141"/>
    </location>
</feature>
<evidence type="ECO:0000313" key="2">
    <source>
        <dbReference type="Proteomes" id="UP000887566"/>
    </source>
</evidence>
<dbReference type="WBParaSite" id="PSAMB.scaffold1506size30614.g13539.t1">
    <property type="protein sequence ID" value="PSAMB.scaffold1506size30614.g13539.t1"/>
    <property type="gene ID" value="PSAMB.scaffold1506size30614.g13539"/>
</dbReference>
<protein>
    <submittedName>
        <fullName evidence="3">Uncharacterized protein</fullName>
    </submittedName>
</protein>
<evidence type="ECO:0000256" key="1">
    <source>
        <dbReference type="SAM" id="MobiDB-lite"/>
    </source>
</evidence>
<proteinExistence type="predicted"/>
<evidence type="ECO:0000313" key="3">
    <source>
        <dbReference type="WBParaSite" id="PSAMB.scaffold1506size30614.g13539.t1"/>
    </source>
</evidence>
<feature type="compositionally biased region" description="Basic and acidic residues" evidence="1">
    <location>
        <begin position="123"/>
        <end position="141"/>
    </location>
</feature>
<accession>A0A914V3J1</accession>